<reference evidence="2" key="1">
    <citation type="submission" date="2022-07" db="EMBL/GenBank/DDBJ databases">
        <title>Chromosome-level genome of Muraenolepis orangiensis.</title>
        <authorList>
            <person name="Kim J."/>
        </authorList>
    </citation>
    <scope>NUCLEOTIDE SEQUENCE</scope>
    <source>
        <strain evidence="2">KU_S4_2022</strain>
        <tissue evidence="2">Muscle</tissue>
    </source>
</reference>
<organism evidence="2 3">
    <name type="scientific">Muraenolepis orangiensis</name>
    <name type="common">Patagonian moray cod</name>
    <dbReference type="NCBI Taxonomy" id="630683"/>
    <lineage>
        <taxon>Eukaryota</taxon>
        <taxon>Metazoa</taxon>
        <taxon>Chordata</taxon>
        <taxon>Craniata</taxon>
        <taxon>Vertebrata</taxon>
        <taxon>Euteleostomi</taxon>
        <taxon>Actinopterygii</taxon>
        <taxon>Neopterygii</taxon>
        <taxon>Teleostei</taxon>
        <taxon>Neoteleostei</taxon>
        <taxon>Acanthomorphata</taxon>
        <taxon>Zeiogadaria</taxon>
        <taxon>Gadariae</taxon>
        <taxon>Gadiformes</taxon>
        <taxon>Muraenolepidoidei</taxon>
        <taxon>Muraenolepididae</taxon>
        <taxon>Muraenolepis</taxon>
    </lineage>
</organism>
<keyword evidence="3" id="KW-1185">Reference proteome</keyword>
<dbReference type="EMBL" id="JANIIK010000044">
    <property type="protein sequence ID" value="KAJ3603712.1"/>
    <property type="molecule type" value="Genomic_DNA"/>
</dbReference>
<feature type="region of interest" description="Disordered" evidence="1">
    <location>
        <begin position="156"/>
        <end position="179"/>
    </location>
</feature>
<feature type="compositionally biased region" description="Low complexity" evidence="1">
    <location>
        <begin position="26"/>
        <end position="50"/>
    </location>
</feature>
<gene>
    <name evidence="2" type="ORF">NHX12_028453</name>
</gene>
<name>A0A9Q0E9H7_9TELE</name>
<evidence type="ECO:0000313" key="2">
    <source>
        <dbReference type="EMBL" id="KAJ3603712.1"/>
    </source>
</evidence>
<accession>A0A9Q0E9H7</accession>
<dbReference type="AlphaFoldDB" id="A0A9Q0E9H7"/>
<sequence>MNGWTKDFTRLGAFCVTRGREQREMSPSTLASSTTTSPGPSVDPTTSPGPSVDPTTSPGLQWTPPHPPGLQWTPPHPRAFSGPHHTPRAFSGPHHTPGPSVDPLLQAAVNHTVGLPFRGGLGADQDHAVSNLRVSTAEGALQAAEEAVVGHLSGLSPAPSPPFLYEAPGSHMPDDLIPE</sequence>
<comment type="caution">
    <text evidence="2">The sequence shown here is derived from an EMBL/GenBank/DDBJ whole genome shotgun (WGS) entry which is preliminary data.</text>
</comment>
<feature type="region of interest" description="Disordered" evidence="1">
    <location>
        <begin position="1"/>
        <end position="101"/>
    </location>
</feature>
<dbReference type="Proteomes" id="UP001148018">
    <property type="component" value="Unassembled WGS sequence"/>
</dbReference>
<evidence type="ECO:0000313" key="3">
    <source>
        <dbReference type="Proteomes" id="UP001148018"/>
    </source>
</evidence>
<evidence type="ECO:0000256" key="1">
    <source>
        <dbReference type="SAM" id="MobiDB-lite"/>
    </source>
</evidence>
<protein>
    <submittedName>
        <fullName evidence="2">Uncharacterized protein</fullName>
    </submittedName>
</protein>
<proteinExistence type="predicted"/>